<dbReference type="EC" id="4.1.-.-" evidence="8"/>
<sequence>MHNCLLFVPGDRPERFARATASGADAVVIDLEDAVQPDAKSAARAHVAEWLAAGGKAIVRINAISTDWHEADLAILNSPGLLAVMLPMAEDPDSLSRFTSGLPDGLPVIALIETALGLWNLGDLVKVDGISRLGFGSIDFQLDTGVEDENQGLLFARSRIVVASAMAGLEPPLDGVTVNLDDETVLASDTARARRLGFGGKLCIHPGQVEGVKSGFMPSTEEIEQAQRIKAVAEEAGAKGAIRLDGRLIDAPVVARALRLLEGLE</sequence>
<evidence type="ECO:0000256" key="3">
    <source>
        <dbReference type="ARBA" id="ARBA00022723"/>
    </source>
</evidence>
<evidence type="ECO:0000256" key="1">
    <source>
        <dbReference type="ARBA" id="ARBA00001946"/>
    </source>
</evidence>
<dbReference type="Pfam" id="PF03328">
    <property type="entry name" value="HpcH_HpaI"/>
    <property type="match status" value="1"/>
</dbReference>
<dbReference type="InterPro" id="IPR005000">
    <property type="entry name" value="Aldolase/citrate-lyase_domain"/>
</dbReference>
<dbReference type="EMBL" id="CP022419">
    <property type="protein sequence ID" value="ASM75296.1"/>
    <property type="molecule type" value="Genomic_DNA"/>
</dbReference>
<dbReference type="PANTHER" id="PTHR32308:SF10">
    <property type="entry name" value="CITRATE LYASE SUBUNIT BETA"/>
    <property type="match status" value="1"/>
</dbReference>
<proteinExistence type="inferred from homology"/>
<dbReference type="GO" id="GO:0016829">
    <property type="term" value="F:lyase activity"/>
    <property type="evidence" value="ECO:0007669"/>
    <property type="project" value="UniProtKB-KW"/>
</dbReference>
<dbReference type="RefSeq" id="WP_089423302.1">
    <property type="nucleotide sequence ID" value="NZ_CP022419.1"/>
</dbReference>
<dbReference type="PANTHER" id="PTHR32308">
    <property type="entry name" value="LYASE BETA SUBUNIT, PUTATIVE (AFU_ORTHOLOGUE AFUA_4G13030)-RELATED"/>
    <property type="match status" value="1"/>
</dbReference>
<evidence type="ECO:0000259" key="7">
    <source>
        <dbReference type="Pfam" id="PF03328"/>
    </source>
</evidence>
<evidence type="ECO:0000256" key="6">
    <source>
        <dbReference type="PIRSR" id="PIRSR015582-2"/>
    </source>
</evidence>
<keyword evidence="4 6" id="KW-0460">Magnesium</keyword>
<feature type="domain" description="HpcH/HpaI aldolase/citrate lyase" evidence="7">
    <location>
        <begin position="5"/>
        <end position="206"/>
    </location>
</feature>
<dbReference type="SUPFAM" id="SSF51621">
    <property type="entry name" value="Phosphoenolpyruvate/pyruvate domain"/>
    <property type="match status" value="1"/>
</dbReference>
<name>A0A221K8H5_9RHOB</name>
<keyword evidence="9" id="KW-1185">Reference proteome</keyword>
<protein>
    <submittedName>
        <fullName evidence="8">Citrate lyase subunit beta-like protein</fullName>
        <ecNumber evidence="8">4.1.-.-</ecNumber>
    </submittedName>
</protein>
<dbReference type="GO" id="GO:0006107">
    <property type="term" value="P:oxaloacetate metabolic process"/>
    <property type="evidence" value="ECO:0007669"/>
    <property type="project" value="TreeGrafter"/>
</dbReference>
<dbReference type="OrthoDB" id="9800547at2"/>
<dbReference type="GO" id="GO:0000287">
    <property type="term" value="F:magnesium ion binding"/>
    <property type="evidence" value="ECO:0007669"/>
    <property type="project" value="TreeGrafter"/>
</dbReference>
<evidence type="ECO:0000313" key="8">
    <source>
        <dbReference type="EMBL" id="ASM75296.1"/>
    </source>
</evidence>
<keyword evidence="8" id="KW-0456">Lyase</keyword>
<evidence type="ECO:0000313" key="9">
    <source>
        <dbReference type="Proteomes" id="UP000199754"/>
    </source>
</evidence>
<dbReference type="InterPro" id="IPR015813">
    <property type="entry name" value="Pyrv/PenolPyrv_kinase-like_dom"/>
</dbReference>
<dbReference type="AlphaFoldDB" id="A0A221K8H5"/>
<dbReference type="KEGG" id="spse:SULPSESMR1_04104"/>
<dbReference type="Proteomes" id="UP000199754">
    <property type="component" value="Plasmid pSMR1-4"/>
</dbReference>
<comment type="similarity">
    <text evidence="2">Belongs to the HpcH/HpaI aldolase family.</text>
</comment>
<dbReference type="InterPro" id="IPR011206">
    <property type="entry name" value="Citrate_lyase_beta/mcl1/mcl2"/>
</dbReference>
<dbReference type="Gene3D" id="3.20.20.60">
    <property type="entry name" value="Phosphoenolpyruvate-binding domains"/>
    <property type="match status" value="1"/>
</dbReference>
<dbReference type="InterPro" id="IPR040442">
    <property type="entry name" value="Pyrv_kinase-like_dom_sf"/>
</dbReference>
<evidence type="ECO:0000256" key="4">
    <source>
        <dbReference type="ARBA" id="ARBA00022842"/>
    </source>
</evidence>
<geneLocation type="plasmid" evidence="8 9">
    <name>pSMR1-4</name>
</geneLocation>
<feature type="binding site" evidence="6">
    <location>
        <position position="113"/>
    </location>
    <ligand>
        <name>Mg(2+)</name>
        <dbReference type="ChEBI" id="CHEBI:18420"/>
    </ligand>
</feature>
<feature type="binding site" evidence="6">
    <location>
        <position position="139"/>
    </location>
    <ligand>
        <name>Mg(2+)</name>
        <dbReference type="ChEBI" id="CHEBI:18420"/>
    </ligand>
</feature>
<gene>
    <name evidence="8" type="ORF">SULPSESMR1_04104</name>
</gene>
<evidence type="ECO:0000256" key="5">
    <source>
        <dbReference type="PIRSR" id="PIRSR015582-1"/>
    </source>
</evidence>
<feature type="binding site" evidence="5">
    <location>
        <position position="60"/>
    </location>
    <ligand>
        <name>substrate</name>
    </ligand>
</feature>
<keyword evidence="8" id="KW-0614">Plasmid</keyword>
<reference evidence="8 9" key="1">
    <citation type="submission" date="2017-07" db="EMBL/GenBank/DDBJ databases">
        <title>Genome Sequence of Sulfitobacter pseudonitzschiae Strain SMR1 Isolated from a culture of the Diatom Skeletonema marinoi.</title>
        <authorList>
            <person name="Topel M."/>
            <person name="Pinder M.I.M."/>
            <person name="Johansson O.N."/>
            <person name="Kourtchenko O."/>
            <person name="Godhe A."/>
            <person name="Clarke A.K."/>
        </authorList>
    </citation>
    <scope>NUCLEOTIDE SEQUENCE [LARGE SCALE GENOMIC DNA]</scope>
    <source>
        <strain evidence="8 9">SMR1</strain>
        <plasmid evidence="8 9">pSMR1-4</plasmid>
    </source>
</reference>
<accession>A0A221K8H5</accession>
<organism evidence="8 9">
    <name type="scientific">Pseudosulfitobacter pseudonitzschiae</name>
    <dbReference type="NCBI Taxonomy" id="1402135"/>
    <lineage>
        <taxon>Bacteria</taxon>
        <taxon>Pseudomonadati</taxon>
        <taxon>Pseudomonadota</taxon>
        <taxon>Alphaproteobacteria</taxon>
        <taxon>Rhodobacterales</taxon>
        <taxon>Roseobacteraceae</taxon>
        <taxon>Pseudosulfitobacter</taxon>
    </lineage>
</organism>
<evidence type="ECO:0000256" key="2">
    <source>
        <dbReference type="ARBA" id="ARBA00005568"/>
    </source>
</evidence>
<feature type="binding site" evidence="5">
    <location>
        <position position="113"/>
    </location>
    <ligand>
        <name>substrate</name>
    </ligand>
</feature>
<dbReference type="PIRSF" id="PIRSF015582">
    <property type="entry name" value="Cit_lyase_B"/>
    <property type="match status" value="1"/>
</dbReference>
<comment type="cofactor">
    <cofactor evidence="1">
        <name>Mg(2+)</name>
        <dbReference type="ChEBI" id="CHEBI:18420"/>
    </cofactor>
</comment>
<keyword evidence="3 6" id="KW-0479">Metal-binding</keyword>